<dbReference type="PANTHER" id="PTHR28055">
    <property type="entry name" value="ALTERED INHERITANCE OF MITOCHONDRIA PROTEIN 41, MITOCHONDRIAL"/>
    <property type="match status" value="1"/>
</dbReference>
<proteinExistence type="predicted"/>
<dbReference type="InterPro" id="IPR023168">
    <property type="entry name" value="GatB_Yqey_C_2"/>
</dbReference>
<dbReference type="PANTHER" id="PTHR28055:SF1">
    <property type="entry name" value="ALTERED INHERITANCE OF MITOCHONDRIA PROTEIN 41, MITOCHONDRIAL"/>
    <property type="match status" value="1"/>
</dbReference>
<feature type="region of interest" description="Disordered" evidence="1">
    <location>
        <begin position="62"/>
        <end position="85"/>
    </location>
</feature>
<dbReference type="RefSeq" id="WP_179536814.1">
    <property type="nucleotide sequence ID" value="NZ_JACBYW010000007.1"/>
</dbReference>
<dbReference type="InterPro" id="IPR003789">
    <property type="entry name" value="Asn/Gln_tRNA_amidoTrase-B-like"/>
</dbReference>
<dbReference type="GO" id="GO:0016884">
    <property type="term" value="F:carbon-nitrogen ligase activity, with glutamine as amido-N-donor"/>
    <property type="evidence" value="ECO:0007669"/>
    <property type="project" value="InterPro"/>
</dbReference>
<gene>
    <name evidence="2" type="ORF">FHR84_003843</name>
</gene>
<dbReference type="EMBL" id="JACBYW010000007">
    <property type="protein sequence ID" value="NYH80486.1"/>
    <property type="molecule type" value="Genomic_DNA"/>
</dbReference>
<evidence type="ECO:0000256" key="1">
    <source>
        <dbReference type="SAM" id="MobiDB-lite"/>
    </source>
</evidence>
<dbReference type="SUPFAM" id="SSF89095">
    <property type="entry name" value="GatB/YqeY motif"/>
    <property type="match status" value="1"/>
</dbReference>
<dbReference type="InterPro" id="IPR019004">
    <property type="entry name" value="YqeY/Aim41"/>
</dbReference>
<dbReference type="Gene3D" id="1.10.1510.10">
    <property type="entry name" value="Uncharacterised protein YqeY/AIM41 PF09424, N-terminal domain"/>
    <property type="match status" value="1"/>
</dbReference>
<dbReference type="Gene3D" id="1.10.10.410">
    <property type="match status" value="1"/>
</dbReference>
<evidence type="ECO:0008006" key="4">
    <source>
        <dbReference type="Google" id="ProtNLM"/>
    </source>
</evidence>
<sequence length="156" mass="16776">MSELKERLRTDLTAAIKQRETTRTGVLRMALSAIGAEEVSGKEARELSDEEVRAVLSKEVKKRDESAAAFDSAERPDQAASERAEGEILREYLPAQLDDAELTRLAREAVSEVAEELGEAPGPKQMGQVMKAANAKVEGRAEGGRVAAAVKAELGV</sequence>
<protein>
    <recommendedName>
        <fullName evidence="4">GatB/YqeY domain-containing protein</fullName>
    </recommendedName>
</protein>
<evidence type="ECO:0000313" key="3">
    <source>
        <dbReference type="Proteomes" id="UP000548304"/>
    </source>
</evidence>
<dbReference type="InterPro" id="IPR042184">
    <property type="entry name" value="YqeY/Aim41_N"/>
</dbReference>
<dbReference type="AlphaFoldDB" id="A0A852ZAC8"/>
<organism evidence="2 3">
    <name type="scientific">Actinopolyspora biskrensis</name>
    <dbReference type="NCBI Taxonomy" id="1470178"/>
    <lineage>
        <taxon>Bacteria</taxon>
        <taxon>Bacillati</taxon>
        <taxon>Actinomycetota</taxon>
        <taxon>Actinomycetes</taxon>
        <taxon>Actinopolysporales</taxon>
        <taxon>Actinopolysporaceae</taxon>
        <taxon>Actinopolyspora</taxon>
    </lineage>
</organism>
<evidence type="ECO:0000313" key="2">
    <source>
        <dbReference type="EMBL" id="NYH80486.1"/>
    </source>
</evidence>
<comment type="caution">
    <text evidence="2">The sequence shown here is derived from an EMBL/GenBank/DDBJ whole genome shotgun (WGS) entry which is preliminary data.</text>
</comment>
<accession>A0A852ZAC8</accession>
<keyword evidence="3" id="KW-1185">Reference proteome</keyword>
<name>A0A852ZAC8_9ACTN</name>
<dbReference type="Pfam" id="PF09424">
    <property type="entry name" value="YqeY"/>
    <property type="match status" value="1"/>
</dbReference>
<reference evidence="2 3" key="1">
    <citation type="submission" date="2020-07" db="EMBL/GenBank/DDBJ databases">
        <title>Genomic Encyclopedia of Type Strains, Phase III (KMG-III): the genomes of soil and plant-associated and newly described type strains.</title>
        <authorList>
            <person name="Whitman W."/>
        </authorList>
    </citation>
    <scope>NUCLEOTIDE SEQUENCE [LARGE SCALE GENOMIC DNA]</scope>
    <source>
        <strain evidence="2 3">CECT 8576</strain>
    </source>
</reference>
<dbReference type="Proteomes" id="UP000548304">
    <property type="component" value="Unassembled WGS sequence"/>
</dbReference>